<sequence length="1030" mass="109322">MPQPIENVVSPTDVAIIGLACRLPGAATPRDFWNLVHDGREETELPGNGTEFDAAFFNLSPREACAMDPRQRLALELAWELFEDAFVVPETMRGERVSVYLGAMTDDYAVLTLRDGADDLDHHSFGGVSRAMIANRISYALGLRGSSMIVDSGQSSSLVAVHLACESLRAGESRLAIAGGIHLNLADETAMLEQEFGAMSTSDRTYAFDERADGYVRAQGAAMVLLKPLSDAIRDGNRIRAVVRGSAVGNAGHTSTGQTLPSMPGEADVIWRALWRAGLGSDDIDYIEAHGTGTEVGDPVEARALGEIFAERQNNPVRVGSVKTNIGHTGSAAGITGLLKAVLAIENAVIPPSLNYDDAAPGNDLKHHGLQVNTSLTGWPVQGRPRRAGVSSFGMGGTNAHVILEQAPTQPALVAPPRDATVAWVLSARSEQALANQATRLAAHVASDDELTMADVAWSLAATRSTFEHRAVLVGSDRPALTAGLARLAAGDAGTIAGRARAGGKTVFVFPGQGSQWLGMGRQLHDRYPVFARAFDQAVDAVDRQLRLGLRDVIWGLDSELLANTEFAQPALFVIELATAALLQTWGIEPDLVMGHSVGEITAAHLAGVLTLGDAARLVAARGRLMAQLPAGGVMIAVAAGEDEVTPLLNDGVAVAAVNAQNSVVISGADAPVSALADRLAQQGARVHRLAVSHAFHSALVEPMMDEFARLMADIKPSAPRIGLVSNVTGQLAGADYGSARYWVEHVRQPVRFVDGVRLAESLGANVFVEVGPEAGLSAAVEHSLSAEHAAAIGTLAKDRPEIDAVQIAAGELFCQGAQIIWPSVLDGLVARRVDLPTYGFARQRFWLDAGGEVPAPVSRAADLAELLRAQAPEEQHRRLVDLVCTHAATVLGHSSSRDIDVERAFFDIGFESLTGVELRNRLKAATGLALSRTLIFDFPNPAALADHLHRQLLHEEREDSGDDKIWSSLRKIPLRELRRAGLLDKLLLLAGESEIPLAGPEVSNDVIDSLSADALIAMALESDNPDDAE</sequence>
<dbReference type="PROSITE" id="PS52004">
    <property type="entry name" value="KS3_2"/>
    <property type="match status" value="1"/>
</dbReference>
<dbReference type="GO" id="GO:0004312">
    <property type="term" value="F:fatty acid synthase activity"/>
    <property type="evidence" value="ECO:0007669"/>
    <property type="project" value="TreeGrafter"/>
</dbReference>
<dbReference type="Pfam" id="PF16197">
    <property type="entry name" value="KAsynt_C_assoc"/>
    <property type="match status" value="1"/>
</dbReference>
<dbReference type="GO" id="GO:0031177">
    <property type="term" value="F:phosphopantetheine binding"/>
    <property type="evidence" value="ECO:0007669"/>
    <property type="project" value="InterPro"/>
</dbReference>
<feature type="domain" description="Ketosynthase family 3 (KS3)" evidence="9">
    <location>
        <begin position="11"/>
        <end position="406"/>
    </location>
</feature>
<dbReference type="Proteomes" id="UP001139505">
    <property type="component" value="Unassembled WGS sequence"/>
</dbReference>
<comment type="pathway">
    <text evidence="1">Lipid metabolism.</text>
</comment>
<dbReference type="SUPFAM" id="SSF53901">
    <property type="entry name" value="Thiolase-like"/>
    <property type="match status" value="1"/>
</dbReference>
<keyword evidence="2" id="KW-0596">Phosphopantetheine</keyword>
<keyword evidence="5" id="KW-0276">Fatty acid metabolism</keyword>
<dbReference type="InterPro" id="IPR006162">
    <property type="entry name" value="Ppantetheine_attach_site"/>
</dbReference>
<dbReference type="InterPro" id="IPR009081">
    <property type="entry name" value="PP-bd_ACP"/>
</dbReference>
<gene>
    <name evidence="11" type="primary">pks9</name>
    <name evidence="10" type="ORF">MmonteBS_30120</name>
    <name evidence="11" type="ORF">NJB18185_06670</name>
</gene>
<dbReference type="InterPro" id="IPR014043">
    <property type="entry name" value="Acyl_transferase_dom"/>
</dbReference>
<dbReference type="InterPro" id="IPR014030">
    <property type="entry name" value="Ketoacyl_synth_N"/>
</dbReference>
<dbReference type="InterPro" id="IPR036736">
    <property type="entry name" value="ACP-like_sf"/>
</dbReference>
<evidence type="ECO:0000256" key="4">
    <source>
        <dbReference type="ARBA" id="ARBA00022679"/>
    </source>
</evidence>
<dbReference type="FunFam" id="1.10.1200.10:FF:000007">
    <property type="entry name" value="Probable polyketide synthase pks17"/>
    <property type="match status" value="1"/>
</dbReference>
<dbReference type="EMBL" id="BFCH01000018">
    <property type="protein sequence ID" value="GBG38640.1"/>
    <property type="molecule type" value="Genomic_DNA"/>
</dbReference>
<evidence type="ECO:0000259" key="9">
    <source>
        <dbReference type="PROSITE" id="PS52004"/>
    </source>
</evidence>
<dbReference type="InterPro" id="IPR001227">
    <property type="entry name" value="Ac_transferase_dom_sf"/>
</dbReference>
<dbReference type="Pfam" id="PF02801">
    <property type="entry name" value="Ketoacyl-synt_C"/>
    <property type="match status" value="1"/>
</dbReference>
<evidence type="ECO:0000313" key="11">
    <source>
        <dbReference type="EMBL" id="GKU70890.1"/>
    </source>
</evidence>
<dbReference type="InterPro" id="IPR014031">
    <property type="entry name" value="Ketoacyl_synth_C"/>
</dbReference>
<dbReference type="InterPro" id="IPR016036">
    <property type="entry name" value="Malonyl_transacylase_ACP-bd"/>
</dbReference>
<dbReference type="PROSITE" id="PS00012">
    <property type="entry name" value="PHOSPHOPANTETHEINE"/>
    <property type="match status" value="1"/>
</dbReference>
<dbReference type="AlphaFoldDB" id="A0AA37PJH8"/>
<dbReference type="PROSITE" id="PS50075">
    <property type="entry name" value="CARRIER"/>
    <property type="match status" value="1"/>
</dbReference>
<dbReference type="FunFam" id="3.40.366.10:FF:000002">
    <property type="entry name" value="Probable polyketide synthase 2"/>
    <property type="match status" value="1"/>
</dbReference>
<dbReference type="EMBL" id="BQYH01000005">
    <property type="protein sequence ID" value="GKU70890.1"/>
    <property type="molecule type" value="Genomic_DNA"/>
</dbReference>
<keyword evidence="3" id="KW-0597">Phosphoprotein</keyword>
<reference evidence="11" key="3">
    <citation type="journal article" date="2022" name="Microbiol. Resour. Announc.">
        <title>Draft Genome Sequences of Eight Mycobacterium montefiorense Strains Isolated from Salamanders in Captivity.</title>
        <authorList>
            <person name="Komine T."/>
            <person name="Ihara H."/>
            <person name="Fukano H."/>
            <person name="Hoshino Y."/>
            <person name="Kurata O."/>
            <person name="Wada S."/>
        </authorList>
    </citation>
    <scope>NUCLEOTIDE SEQUENCE</scope>
    <source>
        <strain evidence="11">NJB18185</strain>
    </source>
</reference>
<dbReference type="Proteomes" id="UP000245060">
    <property type="component" value="Unassembled WGS sequence"/>
</dbReference>
<organism evidence="11 13">
    <name type="scientific">Mycobacterium montefiorense</name>
    <dbReference type="NCBI Taxonomy" id="154654"/>
    <lineage>
        <taxon>Bacteria</taxon>
        <taxon>Bacillati</taxon>
        <taxon>Actinomycetota</taxon>
        <taxon>Actinomycetes</taxon>
        <taxon>Mycobacteriales</taxon>
        <taxon>Mycobacteriaceae</taxon>
        <taxon>Mycobacterium</taxon>
        <taxon>Mycobacterium simiae complex</taxon>
    </lineage>
</organism>
<comment type="caution">
    <text evidence="11">The sequence shown here is derived from an EMBL/GenBank/DDBJ whole genome shotgun (WGS) entry which is preliminary data.</text>
</comment>
<dbReference type="Gene3D" id="3.30.70.3290">
    <property type="match status" value="1"/>
</dbReference>
<reference evidence="12" key="2">
    <citation type="submission" date="2018-04" db="EMBL/GenBank/DDBJ databases">
        <title>Draft genome sequence of Mycobacterium montefiorense isolated from Japanese black salamander.</title>
        <authorList>
            <person name="Fukano H."/>
            <person name="Yoshida M."/>
            <person name="Shimizu A."/>
            <person name="Iwao H."/>
            <person name="Kurata O."/>
            <person name="Katayama Y."/>
            <person name="Omatsu T."/>
            <person name="Mizutani T."/>
            <person name="Wada S."/>
            <person name="Hoshino Y."/>
        </authorList>
    </citation>
    <scope>NUCLEOTIDE SEQUENCE [LARGE SCALE GENOMIC DNA]</scope>
    <source>
        <strain evidence="12">BS</strain>
    </source>
</reference>
<evidence type="ECO:0000256" key="2">
    <source>
        <dbReference type="ARBA" id="ARBA00022450"/>
    </source>
</evidence>
<protein>
    <submittedName>
        <fullName evidence="11">Polyketide synthase</fullName>
    </submittedName>
</protein>
<evidence type="ECO:0000256" key="6">
    <source>
        <dbReference type="ARBA" id="ARBA00023098"/>
    </source>
</evidence>
<dbReference type="Gene3D" id="1.10.1200.10">
    <property type="entry name" value="ACP-like"/>
    <property type="match status" value="1"/>
</dbReference>
<evidence type="ECO:0000256" key="3">
    <source>
        <dbReference type="ARBA" id="ARBA00022553"/>
    </source>
</evidence>
<dbReference type="InterPro" id="IPR020806">
    <property type="entry name" value="PKS_PP-bd"/>
</dbReference>
<dbReference type="SMART" id="SM00827">
    <property type="entry name" value="PKS_AT"/>
    <property type="match status" value="1"/>
</dbReference>
<dbReference type="PANTHER" id="PTHR43775">
    <property type="entry name" value="FATTY ACID SYNTHASE"/>
    <property type="match status" value="1"/>
</dbReference>
<keyword evidence="12" id="KW-1185">Reference proteome</keyword>
<evidence type="ECO:0000256" key="7">
    <source>
        <dbReference type="ARBA" id="ARBA00023315"/>
    </source>
</evidence>
<dbReference type="PANTHER" id="PTHR43775:SF51">
    <property type="entry name" value="INACTIVE PHENOLPHTHIOCEROL SYNTHESIS POLYKETIDE SYNTHASE TYPE I PKS1-RELATED"/>
    <property type="match status" value="1"/>
</dbReference>
<dbReference type="SUPFAM" id="SSF52151">
    <property type="entry name" value="FabD/lysophospholipase-like"/>
    <property type="match status" value="1"/>
</dbReference>
<dbReference type="CDD" id="cd00833">
    <property type="entry name" value="PKS"/>
    <property type="match status" value="1"/>
</dbReference>
<dbReference type="Gene3D" id="3.40.366.10">
    <property type="entry name" value="Malonyl-Coenzyme A Acyl Carrier Protein, domain 2"/>
    <property type="match status" value="1"/>
</dbReference>
<dbReference type="InterPro" id="IPR020841">
    <property type="entry name" value="PKS_Beta-ketoAc_synthase_dom"/>
</dbReference>
<name>A0AA37PJH8_9MYCO</name>
<dbReference type="InterPro" id="IPR016035">
    <property type="entry name" value="Acyl_Trfase/lysoPLipase"/>
</dbReference>
<dbReference type="SUPFAM" id="SSF55048">
    <property type="entry name" value="Probable ACP-binding domain of malonyl-CoA ACP transacylase"/>
    <property type="match status" value="1"/>
</dbReference>
<evidence type="ECO:0000256" key="1">
    <source>
        <dbReference type="ARBA" id="ARBA00005189"/>
    </source>
</evidence>
<evidence type="ECO:0000313" key="12">
    <source>
        <dbReference type="Proteomes" id="UP000245060"/>
    </source>
</evidence>
<accession>A0AA37PJH8</accession>
<proteinExistence type="predicted"/>
<dbReference type="SMART" id="SM00823">
    <property type="entry name" value="PKS_PP"/>
    <property type="match status" value="1"/>
</dbReference>
<dbReference type="InterPro" id="IPR050091">
    <property type="entry name" value="PKS_NRPS_Biosynth_Enz"/>
</dbReference>
<dbReference type="GO" id="GO:0006633">
    <property type="term" value="P:fatty acid biosynthetic process"/>
    <property type="evidence" value="ECO:0007669"/>
    <property type="project" value="TreeGrafter"/>
</dbReference>
<dbReference type="InterPro" id="IPR016039">
    <property type="entry name" value="Thiolase-like"/>
</dbReference>
<evidence type="ECO:0000256" key="5">
    <source>
        <dbReference type="ARBA" id="ARBA00022832"/>
    </source>
</evidence>
<dbReference type="InterPro" id="IPR032821">
    <property type="entry name" value="PKS_assoc"/>
</dbReference>
<dbReference type="Pfam" id="PF00550">
    <property type="entry name" value="PP-binding"/>
    <property type="match status" value="1"/>
</dbReference>
<dbReference type="SUPFAM" id="SSF47336">
    <property type="entry name" value="ACP-like"/>
    <property type="match status" value="1"/>
</dbReference>
<reference evidence="11" key="4">
    <citation type="submission" date="2022-04" db="EMBL/GenBank/DDBJ databases">
        <authorList>
            <person name="Komine T."/>
            <person name="Fukano H."/>
            <person name="Wada S."/>
        </authorList>
    </citation>
    <scope>NUCLEOTIDE SEQUENCE</scope>
    <source>
        <strain evidence="11">NJB18185</strain>
    </source>
</reference>
<evidence type="ECO:0000313" key="13">
    <source>
        <dbReference type="Proteomes" id="UP001139505"/>
    </source>
</evidence>
<dbReference type="SMART" id="SM01294">
    <property type="entry name" value="PKS_PP_betabranch"/>
    <property type="match status" value="1"/>
</dbReference>
<feature type="domain" description="Carrier" evidence="8">
    <location>
        <begin position="878"/>
        <end position="953"/>
    </location>
</feature>
<dbReference type="SMART" id="SM00825">
    <property type="entry name" value="PKS_KS"/>
    <property type="match status" value="1"/>
</dbReference>
<evidence type="ECO:0000259" key="8">
    <source>
        <dbReference type="PROSITE" id="PS50075"/>
    </source>
</evidence>
<reference evidence="10" key="1">
    <citation type="journal article" date="2018" name="Genome Announc.">
        <title>Draft Genome Sequence of Mycobacterium montefiorense Isolated from Japanese Black Salamander (Hynobius nigrescens).</title>
        <authorList>
            <person name="Fukano H."/>
            <person name="Yoshida M."/>
            <person name="Shimizu A."/>
            <person name="Iwao H."/>
            <person name="Katayama Y."/>
            <person name="Omatsu T."/>
            <person name="Mizutani T."/>
            <person name="Kurata O."/>
            <person name="Wada S."/>
            <person name="Hoshino Y."/>
        </authorList>
    </citation>
    <scope>NUCLEOTIDE SEQUENCE</scope>
    <source>
        <strain evidence="10">BS</strain>
    </source>
</reference>
<evidence type="ECO:0000313" key="10">
    <source>
        <dbReference type="EMBL" id="GBG38640.1"/>
    </source>
</evidence>
<dbReference type="Pfam" id="PF00698">
    <property type="entry name" value="Acyl_transf_1"/>
    <property type="match status" value="1"/>
</dbReference>
<keyword evidence="6" id="KW-0443">Lipid metabolism</keyword>
<dbReference type="Gene3D" id="3.40.47.10">
    <property type="match status" value="1"/>
</dbReference>
<dbReference type="Pfam" id="PF00109">
    <property type="entry name" value="ketoacyl-synt"/>
    <property type="match status" value="1"/>
</dbReference>
<keyword evidence="4" id="KW-0808">Transferase</keyword>
<keyword evidence="7" id="KW-0012">Acyltransferase</keyword>